<dbReference type="Proteomes" id="UP000285575">
    <property type="component" value="Unassembled WGS sequence"/>
</dbReference>
<dbReference type="SUPFAM" id="SSF55073">
    <property type="entry name" value="Nucleotide cyclase"/>
    <property type="match status" value="1"/>
</dbReference>
<proteinExistence type="predicted"/>
<protein>
    <submittedName>
        <fullName evidence="2">Tetratricopeptide repeat protein</fullName>
    </submittedName>
</protein>
<sequence>MSTLPALLLTDLVDSAALTQQMGDEAYAQLSARHDRLARDLLRQWHGQEIDKTDGFLFIFQQPADALGYALAYHRALATLPVPMKARAGLHVGQVVMREATPEDVALGAKPVEVDGVSKPIAARVMSTALGGQTLLTQAAIDAIGPTTHRVVSHGHWQVKGLPVPIELFEVGEPDAPFTPPPDSVKVWRVVRHGDKNAGLWLPLRELPHSLPAERDAFVGRRRTLQDLAQRFDAGARLVSLLGIGGGGKTRVATRYGWAWMGEYPGGVWFCDLAPARSIEGIASAVAQGLQVPLGPEDPVVQLGHAIAGRGTCLVILDNFEHLARHAEATLGRWLDRAMDARFLVTTREVLGIPGEETLALAPMQGDDAQALFMRRAEAARRDFKPGPDDAEAIATLVGLLDGLPLAIELAAARTRTLAPRALLARMSERFKLLASSGGRLDRQATLRATFDWSWGLLPTAEKSALAQLSVFEGGFTLEAAEAVIDLSALEDPPWTLDVLQALVDKSFVRTLGQERYDLLGSVQAYAAEHLGTEGRYTGSGPAARLAAEGRHGAWFAGLDNAAASAGRGIELDNLVVACRRAVARADTHQAAGALEGGWAALNLRGPFKAGADLAELVLGMPGLEGREAARAHAVSGMALEAAGQRQAALARYARATELAVAAGDRGCQAMVAIRRAALLARAGQVDTARLDLQQALQLAQEDGDKALKCAALNVLGVLAFEGGAAAEARAHYSAALSLARACGERRVEGAVLGNLGNLEATAGQTQAARAHAEAALEVLRELGDRTREAMTLVNLGMLRFFSGDVGDAANVLQRGLVAARELGHRRLECIALGNLGLVLDGAGRHAEAVERYDAALALAGQLGDRRTEGQFMGHRAVALARSDRFAEAQACIEQATSLLQPQGDPISLGLLAVQRAEVAWRAGRHAEVQPAMDNALALAAAAEAGPESELGKAIARLRETVAG</sequence>
<dbReference type="Gene3D" id="3.30.70.1230">
    <property type="entry name" value="Nucleotide cyclase"/>
    <property type="match status" value="1"/>
</dbReference>
<dbReference type="Gene3D" id="3.40.50.300">
    <property type="entry name" value="P-loop containing nucleotide triphosphate hydrolases"/>
    <property type="match status" value="1"/>
</dbReference>
<name>A0A437RCG5_9BURK</name>
<comment type="caution">
    <text evidence="2">The sequence shown here is derived from an EMBL/GenBank/DDBJ whole genome shotgun (WGS) entry which is preliminary data.</text>
</comment>
<dbReference type="Gene3D" id="1.25.40.10">
    <property type="entry name" value="Tetratricopeptide repeat domain"/>
    <property type="match status" value="1"/>
</dbReference>
<dbReference type="PANTHER" id="PTHR47691">
    <property type="entry name" value="REGULATOR-RELATED"/>
    <property type="match status" value="1"/>
</dbReference>
<dbReference type="GO" id="GO:0009190">
    <property type="term" value="P:cyclic nucleotide biosynthetic process"/>
    <property type="evidence" value="ECO:0007669"/>
    <property type="project" value="InterPro"/>
</dbReference>
<keyword evidence="3" id="KW-1185">Reference proteome</keyword>
<dbReference type="RefSeq" id="WP_128229921.1">
    <property type="nucleotide sequence ID" value="NZ_SACR01000005.1"/>
</dbReference>
<dbReference type="InterPro" id="IPR019734">
    <property type="entry name" value="TPR_rpt"/>
</dbReference>
<dbReference type="GO" id="GO:0035556">
    <property type="term" value="P:intracellular signal transduction"/>
    <property type="evidence" value="ECO:0007669"/>
    <property type="project" value="InterPro"/>
</dbReference>
<dbReference type="SUPFAM" id="SSF48452">
    <property type="entry name" value="TPR-like"/>
    <property type="match status" value="2"/>
</dbReference>
<dbReference type="InterPro" id="IPR011990">
    <property type="entry name" value="TPR-like_helical_dom_sf"/>
</dbReference>
<dbReference type="EMBL" id="SACR01000005">
    <property type="protein sequence ID" value="RVU44374.1"/>
    <property type="molecule type" value="Genomic_DNA"/>
</dbReference>
<dbReference type="InterPro" id="IPR058852">
    <property type="entry name" value="HTH_77"/>
</dbReference>
<feature type="domain" description="Winged helix-turn-helix" evidence="1">
    <location>
        <begin position="463"/>
        <end position="531"/>
    </location>
</feature>
<dbReference type="GO" id="GO:0004016">
    <property type="term" value="F:adenylate cyclase activity"/>
    <property type="evidence" value="ECO:0007669"/>
    <property type="project" value="UniProtKB-ARBA"/>
</dbReference>
<dbReference type="OrthoDB" id="9811542at2"/>
<evidence type="ECO:0000259" key="1">
    <source>
        <dbReference type="Pfam" id="PF25872"/>
    </source>
</evidence>
<dbReference type="Pfam" id="PF25872">
    <property type="entry name" value="HTH_77"/>
    <property type="match status" value="1"/>
</dbReference>
<evidence type="ECO:0000313" key="2">
    <source>
        <dbReference type="EMBL" id="RVU44374.1"/>
    </source>
</evidence>
<evidence type="ECO:0000313" key="3">
    <source>
        <dbReference type="Proteomes" id="UP000285575"/>
    </source>
</evidence>
<organism evidence="2 3">
    <name type="scientific">Rubrivivax rivuli</name>
    <dbReference type="NCBI Taxonomy" id="1862385"/>
    <lineage>
        <taxon>Bacteria</taxon>
        <taxon>Pseudomonadati</taxon>
        <taxon>Pseudomonadota</taxon>
        <taxon>Betaproteobacteria</taxon>
        <taxon>Burkholderiales</taxon>
        <taxon>Sphaerotilaceae</taxon>
        <taxon>Rubrivivax</taxon>
    </lineage>
</organism>
<dbReference type="InterPro" id="IPR001054">
    <property type="entry name" value="A/G_cyclase"/>
</dbReference>
<reference evidence="2 3" key="1">
    <citation type="submission" date="2019-01" db="EMBL/GenBank/DDBJ databases">
        <authorList>
            <person name="Chen W.-M."/>
        </authorList>
    </citation>
    <scope>NUCLEOTIDE SEQUENCE [LARGE SCALE GENOMIC DNA]</scope>
    <source>
        <strain evidence="2 3">KYPY4</strain>
    </source>
</reference>
<accession>A0A437RCG5</accession>
<dbReference type="AlphaFoldDB" id="A0A437RCG5"/>
<dbReference type="SUPFAM" id="SSF52540">
    <property type="entry name" value="P-loop containing nucleoside triphosphate hydrolases"/>
    <property type="match status" value="1"/>
</dbReference>
<dbReference type="PANTHER" id="PTHR47691:SF3">
    <property type="entry name" value="HTH-TYPE TRANSCRIPTIONAL REGULATOR RV0890C-RELATED"/>
    <property type="match status" value="1"/>
</dbReference>
<dbReference type="SMART" id="SM00028">
    <property type="entry name" value="TPR"/>
    <property type="match status" value="7"/>
</dbReference>
<dbReference type="InterPro" id="IPR029787">
    <property type="entry name" value="Nucleotide_cyclase"/>
</dbReference>
<dbReference type="CDD" id="cd07302">
    <property type="entry name" value="CHD"/>
    <property type="match status" value="1"/>
</dbReference>
<dbReference type="Pfam" id="PF13424">
    <property type="entry name" value="TPR_12"/>
    <property type="match status" value="1"/>
</dbReference>
<dbReference type="InterPro" id="IPR027417">
    <property type="entry name" value="P-loop_NTPase"/>
</dbReference>
<gene>
    <name evidence="2" type="ORF">EOE66_17000</name>
</gene>